<evidence type="ECO:0000256" key="1">
    <source>
        <dbReference type="SAM" id="MobiDB-lite"/>
    </source>
</evidence>
<dbReference type="Proteomes" id="UP000313359">
    <property type="component" value="Unassembled WGS sequence"/>
</dbReference>
<evidence type="ECO:0000313" key="3">
    <source>
        <dbReference type="Proteomes" id="UP000313359"/>
    </source>
</evidence>
<feature type="compositionally biased region" description="Polar residues" evidence="1">
    <location>
        <begin position="82"/>
        <end position="117"/>
    </location>
</feature>
<sequence length="335" mass="35395">MAASVFASFAQPYYALVPRILFLDCNDNTIFSTDHLPCLIPLHITAHIHSSRTKFLPLCIAQSRTTTSLDTPPQPLPMEASKTASAGLSYTPTSDPLSMTGSAPTQPPHSGSPSTETLPMPPQCTLMSADWPTRESSTVGTPLTMRGPTSPPRPDITVSSTLPTSLSTRSPTPPSYSSSETFSHPITNTSPAIVTPTPRPPEPPGNAWGSPSATGGWETPPSEWTTDPWAITKPDTPPPSDQEAEDDQCSGGTGDAPLPLVSVHSAGPADQSSSPQPQSVTSSSLLAFVDEDGLLPTRRDRPLNHHNDDEAPRKTVTWVDRALGAITVASRGAQP</sequence>
<gene>
    <name evidence="2" type="ORF">L227DRAFT_609727</name>
</gene>
<feature type="compositionally biased region" description="Low complexity" evidence="1">
    <location>
        <begin position="159"/>
        <end position="185"/>
    </location>
</feature>
<proteinExistence type="predicted"/>
<evidence type="ECO:0000313" key="2">
    <source>
        <dbReference type="EMBL" id="RPD61837.1"/>
    </source>
</evidence>
<reference evidence="2" key="1">
    <citation type="journal article" date="2018" name="Genome Biol. Evol.">
        <title>Genomics and development of Lentinus tigrinus, a white-rot wood-decaying mushroom with dimorphic fruiting bodies.</title>
        <authorList>
            <person name="Wu B."/>
            <person name="Xu Z."/>
            <person name="Knudson A."/>
            <person name="Carlson A."/>
            <person name="Chen N."/>
            <person name="Kovaka S."/>
            <person name="LaButti K."/>
            <person name="Lipzen A."/>
            <person name="Pennachio C."/>
            <person name="Riley R."/>
            <person name="Schakwitz W."/>
            <person name="Umezawa K."/>
            <person name="Ohm R.A."/>
            <person name="Grigoriev I.V."/>
            <person name="Nagy L.G."/>
            <person name="Gibbons J."/>
            <person name="Hibbett D."/>
        </authorList>
    </citation>
    <scope>NUCLEOTIDE SEQUENCE [LARGE SCALE GENOMIC DNA]</scope>
    <source>
        <strain evidence="2">ALCF2SS1-6</strain>
    </source>
</reference>
<dbReference type="AlphaFoldDB" id="A0A5C2SF05"/>
<organism evidence="2 3">
    <name type="scientific">Lentinus tigrinus ALCF2SS1-6</name>
    <dbReference type="NCBI Taxonomy" id="1328759"/>
    <lineage>
        <taxon>Eukaryota</taxon>
        <taxon>Fungi</taxon>
        <taxon>Dikarya</taxon>
        <taxon>Basidiomycota</taxon>
        <taxon>Agaricomycotina</taxon>
        <taxon>Agaricomycetes</taxon>
        <taxon>Polyporales</taxon>
        <taxon>Polyporaceae</taxon>
        <taxon>Lentinus</taxon>
    </lineage>
</organism>
<feature type="region of interest" description="Disordered" evidence="1">
    <location>
        <begin position="66"/>
        <end position="314"/>
    </location>
</feature>
<name>A0A5C2SF05_9APHY</name>
<feature type="compositionally biased region" description="Basic and acidic residues" evidence="1">
    <location>
        <begin position="297"/>
        <end position="313"/>
    </location>
</feature>
<dbReference type="PRINTS" id="PR01217">
    <property type="entry name" value="PRICHEXTENSN"/>
</dbReference>
<protein>
    <submittedName>
        <fullName evidence="2">Uncharacterized protein</fullName>
    </submittedName>
</protein>
<dbReference type="EMBL" id="ML122260">
    <property type="protein sequence ID" value="RPD61837.1"/>
    <property type="molecule type" value="Genomic_DNA"/>
</dbReference>
<feature type="compositionally biased region" description="Low complexity" evidence="1">
    <location>
        <begin position="271"/>
        <end position="284"/>
    </location>
</feature>
<accession>A0A5C2SF05</accession>
<keyword evidence="3" id="KW-1185">Reference proteome</keyword>